<dbReference type="KEGG" id="gbn:GEOBRER4_12680"/>
<evidence type="ECO:0000313" key="3">
    <source>
        <dbReference type="Proteomes" id="UP000515472"/>
    </source>
</evidence>
<dbReference type="GO" id="GO:0003677">
    <property type="term" value="F:DNA binding"/>
    <property type="evidence" value="ECO:0007669"/>
    <property type="project" value="InterPro"/>
</dbReference>
<accession>A0A6S6LYZ0</accession>
<gene>
    <name evidence="2" type="ORF">GEOBRER4_n1318</name>
</gene>
<dbReference type="InterPro" id="IPR047650">
    <property type="entry name" value="Transpos_IS110"/>
</dbReference>
<sequence>MIEITIGVYVSKNRVEVAVLPSGAEFSMPHDEASCRELACWLESLNPTLIVLEAAGGVENHVTGILLARDLPVAVINPRQIREFAKATGRLAKSNSIDARILALFGVAVKPEPRRHKHEGAWAVTALITRRRQIIDMLAAERNRLASSHNSVKNEIAQTIKWLENRVKGIDDDLSGFIRAMLPAGGEGAL</sequence>
<proteinExistence type="predicted"/>
<protein>
    <submittedName>
        <fullName evidence="2">Mobile element protein</fullName>
    </submittedName>
</protein>
<dbReference type="EMBL" id="AP023213">
    <property type="protein sequence ID" value="BCG46518.1"/>
    <property type="molecule type" value="Genomic_DNA"/>
</dbReference>
<dbReference type="GO" id="GO:0004803">
    <property type="term" value="F:transposase activity"/>
    <property type="evidence" value="ECO:0007669"/>
    <property type="project" value="InterPro"/>
</dbReference>
<feature type="domain" description="Transposase IS110-like N-terminal" evidence="1">
    <location>
        <begin position="7"/>
        <end position="147"/>
    </location>
</feature>
<name>A0A6S6LYZ0_9BACT</name>
<dbReference type="RefSeq" id="WP_226377907.1">
    <property type="nucleotide sequence ID" value="NZ_AP023213.1"/>
</dbReference>
<dbReference type="AlphaFoldDB" id="A0A6S6LYZ0"/>
<dbReference type="Proteomes" id="UP000515472">
    <property type="component" value="Chromosome"/>
</dbReference>
<evidence type="ECO:0000259" key="1">
    <source>
        <dbReference type="Pfam" id="PF01548"/>
    </source>
</evidence>
<dbReference type="GO" id="GO:0006313">
    <property type="term" value="P:DNA transposition"/>
    <property type="evidence" value="ECO:0007669"/>
    <property type="project" value="InterPro"/>
</dbReference>
<dbReference type="Pfam" id="PF01548">
    <property type="entry name" value="DEDD_Tnp_IS110"/>
    <property type="match status" value="1"/>
</dbReference>
<dbReference type="PANTHER" id="PTHR33055:SF13">
    <property type="entry name" value="TRANSPOSASE"/>
    <property type="match status" value="1"/>
</dbReference>
<organism evidence="2 3">
    <name type="scientific">Citrifermentans bremense</name>
    <dbReference type="NCBI Taxonomy" id="60035"/>
    <lineage>
        <taxon>Bacteria</taxon>
        <taxon>Pseudomonadati</taxon>
        <taxon>Thermodesulfobacteriota</taxon>
        <taxon>Desulfuromonadia</taxon>
        <taxon>Geobacterales</taxon>
        <taxon>Geobacteraceae</taxon>
        <taxon>Citrifermentans</taxon>
    </lineage>
</organism>
<reference evidence="2 3" key="1">
    <citation type="submission" date="2020-06" db="EMBL/GenBank/DDBJ databases">
        <title>Interaction of electrochemicaly active bacteria, Geobacter bremensis R4 on different carbon anode.</title>
        <authorList>
            <person name="Meng L."/>
            <person name="Yoshida N."/>
        </authorList>
    </citation>
    <scope>NUCLEOTIDE SEQUENCE [LARGE SCALE GENOMIC DNA]</scope>
    <source>
        <strain evidence="2 3">R4</strain>
    </source>
</reference>
<dbReference type="PANTHER" id="PTHR33055">
    <property type="entry name" value="TRANSPOSASE FOR INSERTION SEQUENCE ELEMENT IS1111A"/>
    <property type="match status" value="1"/>
</dbReference>
<dbReference type="InterPro" id="IPR002525">
    <property type="entry name" value="Transp_IS110-like_N"/>
</dbReference>
<keyword evidence="3" id="KW-1185">Reference proteome</keyword>
<evidence type="ECO:0000313" key="2">
    <source>
        <dbReference type="EMBL" id="BCG46518.1"/>
    </source>
</evidence>